<dbReference type="Proteomes" id="UP000019486">
    <property type="component" value="Unassembled WGS sequence"/>
</dbReference>
<dbReference type="Gene3D" id="1.25.40.590">
    <property type="entry name" value="Type IV / VI secretion system, DotU"/>
    <property type="match status" value="1"/>
</dbReference>
<accession>W9H4D3</accession>
<keyword evidence="3" id="KW-1185">Reference proteome</keyword>
<gene>
    <name evidence="2" type="ORF">N825_33855</name>
</gene>
<comment type="caution">
    <text evidence="2">The sequence shown here is derived from an EMBL/GenBank/DDBJ whole genome shotgun (WGS) entry which is preliminary data.</text>
</comment>
<dbReference type="RefSeq" id="WP_037450860.1">
    <property type="nucleotide sequence ID" value="NZ_AVFL01000006.1"/>
</dbReference>
<protein>
    <recommendedName>
        <fullName evidence="1">Type IV / VI secretion system DotU domain-containing protein</fullName>
    </recommendedName>
</protein>
<dbReference type="InterPro" id="IPR038522">
    <property type="entry name" value="T4/T6SS_DotU_sf"/>
</dbReference>
<dbReference type="InterPro" id="IPR017732">
    <property type="entry name" value="T4/T6SS_DotU"/>
</dbReference>
<dbReference type="OrthoDB" id="7303238at2"/>
<dbReference type="EMBL" id="AVFL01000006">
    <property type="protein sequence ID" value="EWY40919.1"/>
    <property type="molecule type" value="Genomic_DNA"/>
</dbReference>
<evidence type="ECO:0000313" key="3">
    <source>
        <dbReference type="Proteomes" id="UP000019486"/>
    </source>
</evidence>
<dbReference type="STRING" id="1385369.N825_33855"/>
<reference evidence="2 3" key="1">
    <citation type="submission" date="2013-08" db="EMBL/GenBank/DDBJ databases">
        <title>The genome sequence of Skermanella stibiiresistens.</title>
        <authorList>
            <person name="Zhu W."/>
            <person name="Wang G."/>
        </authorList>
    </citation>
    <scope>NUCLEOTIDE SEQUENCE [LARGE SCALE GENOMIC DNA]</scope>
    <source>
        <strain evidence="2 3">SB22</strain>
    </source>
</reference>
<name>W9H4D3_9PROT</name>
<dbReference type="AlphaFoldDB" id="W9H4D3"/>
<proteinExistence type="predicted"/>
<evidence type="ECO:0000259" key="1">
    <source>
        <dbReference type="Pfam" id="PF09850"/>
    </source>
</evidence>
<sequence length="245" mass="26237">MQIAPEKIAASVPRLKATAFHALFQDFHVQLIACDEEECPPDAARDRLTDWLVVRIEAAAREGNTVHAMAARAAFALAALADKHVPDRHSGATEGLESPIKERLFGGQATIQLLFTHIDELLRQGESADRQLAALYLGVLNLGFVGRRGTDAERAGAAPRQRQLHALVHDGRQPAEHVSPAALGKPAEPPALPPSVRLWHGLTVAGAVAFLLVTHIVWVTATGGVSQQVDAARAALEGRGIPWSE</sequence>
<dbReference type="Pfam" id="PF09850">
    <property type="entry name" value="DotU"/>
    <property type="match status" value="1"/>
</dbReference>
<evidence type="ECO:0000313" key="2">
    <source>
        <dbReference type="EMBL" id="EWY40919.1"/>
    </source>
</evidence>
<organism evidence="2 3">
    <name type="scientific">Skermanella stibiiresistens SB22</name>
    <dbReference type="NCBI Taxonomy" id="1385369"/>
    <lineage>
        <taxon>Bacteria</taxon>
        <taxon>Pseudomonadati</taxon>
        <taxon>Pseudomonadota</taxon>
        <taxon>Alphaproteobacteria</taxon>
        <taxon>Rhodospirillales</taxon>
        <taxon>Azospirillaceae</taxon>
        <taxon>Skermanella</taxon>
    </lineage>
</organism>
<feature type="domain" description="Type IV / VI secretion system DotU" evidence="1">
    <location>
        <begin position="40"/>
        <end position="214"/>
    </location>
</feature>